<dbReference type="Pfam" id="PF00440">
    <property type="entry name" value="TetR_N"/>
    <property type="match status" value="1"/>
</dbReference>
<dbReference type="Gene3D" id="1.10.357.10">
    <property type="entry name" value="Tetracycline Repressor, domain 2"/>
    <property type="match status" value="1"/>
</dbReference>
<dbReference type="PANTHER" id="PTHR43479">
    <property type="entry name" value="ACREF/ENVCD OPERON REPRESSOR-RELATED"/>
    <property type="match status" value="1"/>
</dbReference>
<protein>
    <submittedName>
        <fullName evidence="5">TetR family transcriptional regulator</fullName>
    </submittedName>
    <submittedName>
        <fullName evidence="4">TetR/AcrR family transcriptional regulator</fullName>
    </submittedName>
</protein>
<dbReference type="AlphaFoldDB" id="A0AAP9H4Z4"/>
<dbReference type="GO" id="GO:0003677">
    <property type="term" value="F:DNA binding"/>
    <property type="evidence" value="ECO:0007669"/>
    <property type="project" value="UniProtKB-UniRule"/>
</dbReference>
<dbReference type="InterPro" id="IPR023772">
    <property type="entry name" value="DNA-bd_HTH_TetR-type_CS"/>
</dbReference>
<dbReference type="PANTHER" id="PTHR43479:SF11">
    <property type="entry name" value="ACREF_ENVCD OPERON REPRESSOR-RELATED"/>
    <property type="match status" value="1"/>
</dbReference>
<dbReference type="EMBL" id="CP024636">
    <property type="protein sequence ID" value="QGR06667.1"/>
    <property type="molecule type" value="Genomic_DNA"/>
</dbReference>
<dbReference type="Proteomes" id="UP001171299">
    <property type="component" value="Unassembled WGS sequence"/>
</dbReference>
<dbReference type="KEGG" id="ppho:CTZ24_09695"/>
<reference evidence="6" key="1">
    <citation type="submission" date="2017-11" db="EMBL/GenBank/DDBJ databases">
        <title>Genome sequence of Pantoea sp. MSR2.</title>
        <authorList>
            <person name="Nascimento F.X."/>
        </authorList>
    </citation>
    <scope>NUCLEOTIDE SEQUENCE [LARGE SCALE GENOMIC DNA]</scope>
    <source>
        <strain evidence="6">MSR2</strain>
    </source>
</reference>
<reference evidence="5" key="2">
    <citation type="journal article" date="2020" name="Environ. Microbiol.">
        <title>The extreme plant-growth-promoting properties of Pantoea phytobeneficialis MSR2 revealed by functional and genomic analysis.</title>
        <authorList>
            <person name="Nascimento F.X."/>
            <person name="Hernandez A.G."/>
            <person name="Glick B.R."/>
            <person name="Rossi M.J."/>
        </authorList>
    </citation>
    <scope>NUCLEOTIDE SEQUENCE</scope>
    <source>
        <strain evidence="5">MSR2</strain>
    </source>
</reference>
<feature type="domain" description="HTH tetR-type" evidence="3">
    <location>
        <begin position="1"/>
        <end position="61"/>
    </location>
</feature>
<dbReference type="InterPro" id="IPR001647">
    <property type="entry name" value="HTH_TetR"/>
</dbReference>
<evidence type="ECO:0000313" key="4">
    <source>
        <dbReference type="EMBL" id="MDO6405693.1"/>
    </source>
</evidence>
<organism evidence="5 6">
    <name type="scientific">Pantoea phytobeneficialis</name>
    <dbReference type="NCBI Taxonomy" id="2052056"/>
    <lineage>
        <taxon>Bacteria</taxon>
        <taxon>Pseudomonadati</taxon>
        <taxon>Pseudomonadota</taxon>
        <taxon>Gammaproteobacteria</taxon>
        <taxon>Enterobacterales</taxon>
        <taxon>Erwiniaceae</taxon>
        <taxon>Pantoea</taxon>
    </lineage>
</organism>
<keyword evidence="1 2" id="KW-0238">DNA-binding</keyword>
<reference evidence="4" key="3">
    <citation type="submission" date="2023-07" db="EMBL/GenBank/DDBJ databases">
        <title>The extreme plant-growth-promoting properties of Pantoea phytobeneficialis PF55 revealed by functional and genomic analysis.</title>
        <authorList>
            <person name="Nascimento F.X."/>
            <person name="Marcio R.J."/>
        </authorList>
    </citation>
    <scope>NUCLEOTIDE SEQUENCE</scope>
    <source>
        <strain evidence="4">PF55</strain>
    </source>
</reference>
<keyword evidence="7" id="KW-1185">Reference proteome</keyword>
<dbReference type="EMBL" id="JAUOOM010000002">
    <property type="protein sequence ID" value="MDO6405693.1"/>
    <property type="molecule type" value="Genomic_DNA"/>
</dbReference>
<dbReference type="PROSITE" id="PS01081">
    <property type="entry name" value="HTH_TETR_1"/>
    <property type="match status" value="1"/>
</dbReference>
<dbReference type="SUPFAM" id="SSF46689">
    <property type="entry name" value="Homeodomain-like"/>
    <property type="match status" value="1"/>
</dbReference>
<dbReference type="RefSeq" id="WP_208725416.1">
    <property type="nucleotide sequence ID" value="NZ_CP024636.1"/>
</dbReference>
<evidence type="ECO:0000259" key="3">
    <source>
        <dbReference type="PROSITE" id="PS50977"/>
    </source>
</evidence>
<evidence type="ECO:0000256" key="1">
    <source>
        <dbReference type="ARBA" id="ARBA00023125"/>
    </source>
</evidence>
<proteinExistence type="predicted"/>
<evidence type="ECO:0000313" key="7">
    <source>
        <dbReference type="Proteomes" id="UP001171299"/>
    </source>
</evidence>
<dbReference type="PRINTS" id="PR00455">
    <property type="entry name" value="HTHTETR"/>
</dbReference>
<evidence type="ECO:0000313" key="6">
    <source>
        <dbReference type="Proteomes" id="UP000424872"/>
    </source>
</evidence>
<dbReference type="PROSITE" id="PS50977">
    <property type="entry name" value="HTH_TETR_2"/>
    <property type="match status" value="1"/>
</dbReference>
<gene>
    <name evidence="5" type="ORF">CTZ24_09695</name>
    <name evidence="4" type="ORF">Q3404_03805</name>
</gene>
<evidence type="ECO:0000256" key="2">
    <source>
        <dbReference type="PROSITE-ProRule" id="PRU00335"/>
    </source>
</evidence>
<feature type="DNA-binding region" description="H-T-H motif" evidence="2">
    <location>
        <begin position="24"/>
        <end position="43"/>
    </location>
</feature>
<dbReference type="InterPro" id="IPR050624">
    <property type="entry name" value="HTH-type_Tx_Regulator"/>
</dbReference>
<accession>A0AAP9H4Z4</accession>
<evidence type="ECO:0000313" key="5">
    <source>
        <dbReference type="EMBL" id="QGR06667.1"/>
    </source>
</evidence>
<name>A0AAP9H4Z4_9GAMM</name>
<sequence>MNRKEQILDAAEQCMRLKGFYQTSIQNIASQANISVGLIYKYFTNKESIIEALVFTITQRLKDLLNDDLEQIAKSGGEARLPLFSAGLVPHEVENDIVLLMEISSEAMRNPRIMQIMTDAWKSLRENFINKEQALYPGKDASVIHTRLYVLSLIIDGIIIRRCMKQREIAPAFVPFFDDIISDVNNNVAQQ</sequence>
<dbReference type="InterPro" id="IPR009057">
    <property type="entry name" value="Homeodomain-like_sf"/>
</dbReference>
<dbReference type="Proteomes" id="UP000424872">
    <property type="component" value="Chromosome"/>
</dbReference>